<protein>
    <submittedName>
        <fullName evidence="2">Uncharacterized protein</fullName>
    </submittedName>
</protein>
<proteinExistence type="predicted"/>
<evidence type="ECO:0000313" key="2">
    <source>
        <dbReference type="EMBL" id="MBY80709.1"/>
    </source>
</evidence>
<gene>
    <name evidence="2" type="ORF">g.162677</name>
</gene>
<name>A0A2S2QSG3_9HEMI</name>
<dbReference type="AlphaFoldDB" id="A0A2S2QSG3"/>
<reference evidence="2" key="1">
    <citation type="submission" date="2018-04" db="EMBL/GenBank/DDBJ databases">
        <title>Transcriptome assembly of Sipha flava.</title>
        <authorList>
            <person name="Scully E.D."/>
            <person name="Geib S.M."/>
            <person name="Palmer N.A."/>
            <person name="Koch K."/>
            <person name="Bradshaw J."/>
            <person name="Heng-Moss T."/>
            <person name="Sarath G."/>
        </authorList>
    </citation>
    <scope>NUCLEOTIDE SEQUENCE</scope>
</reference>
<keyword evidence="1" id="KW-1133">Transmembrane helix</keyword>
<sequence>MLCNRKVRVVCVLLYFSYAIYSFFSRKPSSGKVIELYSFYHFLVCVVTLSLSSSSLYRRTISFLKERIAFFLLFIFTSLISIKGVNRRLFAIICYYYACANCRIIYCINIL</sequence>
<keyword evidence="1" id="KW-0472">Membrane</keyword>
<keyword evidence="1" id="KW-0812">Transmembrane</keyword>
<feature type="transmembrane region" description="Helical" evidence="1">
    <location>
        <begin position="36"/>
        <end position="56"/>
    </location>
</feature>
<accession>A0A2S2QSG3</accession>
<feature type="transmembrane region" description="Helical" evidence="1">
    <location>
        <begin position="68"/>
        <end position="84"/>
    </location>
</feature>
<feature type="transmembrane region" description="Helical" evidence="1">
    <location>
        <begin position="7"/>
        <end position="24"/>
    </location>
</feature>
<organism evidence="2">
    <name type="scientific">Sipha flava</name>
    <name type="common">yellow sugarcane aphid</name>
    <dbReference type="NCBI Taxonomy" id="143950"/>
    <lineage>
        <taxon>Eukaryota</taxon>
        <taxon>Metazoa</taxon>
        <taxon>Ecdysozoa</taxon>
        <taxon>Arthropoda</taxon>
        <taxon>Hexapoda</taxon>
        <taxon>Insecta</taxon>
        <taxon>Pterygota</taxon>
        <taxon>Neoptera</taxon>
        <taxon>Paraneoptera</taxon>
        <taxon>Hemiptera</taxon>
        <taxon>Sternorrhyncha</taxon>
        <taxon>Aphidomorpha</taxon>
        <taxon>Aphidoidea</taxon>
        <taxon>Aphididae</taxon>
        <taxon>Sipha</taxon>
    </lineage>
</organism>
<feature type="transmembrane region" description="Helical" evidence="1">
    <location>
        <begin position="90"/>
        <end position="108"/>
    </location>
</feature>
<evidence type="ECO:0000256" key="1">
    <source>
        <dbReference type="SAM" id="Phobius"/>
    </source>
</evidence>
<dbReference type="EMBL" id="GGMS01011506">
    <property type="protein sequence ID" value="MBY80709.1"/>
    <property type="molecule type" value="Transcribed_RNA"/>
</dbReference>